<comment type="caution">
    <text evidence="22">The sequence shown here is derived from an EMBL/GenBank/DDBJ whole genome shotgun (WGS) entry which is preliminary data.</text>
</comment>
<organism evidence="22 23">
    <name type="scientific">Sinimarinibacterium flocculans</name>
    <dbReference type="NCBI Taxonomy" id="985250"/>
    <lineage>
        <taxon>Bacteria</taxon>
        <taxon>Pseudomonadati</taxon>
        <taxon>Pseudomonadota</taxon>
        <taxon>Gammaproteobacteria</taxon>
        <taxon>Nevskiales</taxon>
        <taxon>Nevskiaceae</taxon>
        <taxon>Sinimarinibacterium</taxon>
    </lineage>
</organism>
<dbReference type="EC" id="2.7.13.3" evidence="3"/>
<keyword evidence="9" id="KW-0808">Transferase</keyword>
<dbReference type="EMBL" id="QICN01000001">
    <property type="protein sequence ID" value="PXV71154.1"/>
    <property type="molecule type" value="Genomic_DNA"/>
</dbReference>
<sequence length="470" mass="51797">MAGASDVQQTNDSAGTASGGDAPLASQARLWQRELLRLILLLLLGGLAGWLFEHPAAGVAIAALFVLLLQARNLIRLRLWLQMPKRLELPEPGGLWGEVFDGLIELQRKNRKKKKKLAAMLSEFQASTAALPDGAVVLGERGEIAWFNSAAQRLLGLRVPQDIGIRVPNLIRHPDFAQYFDGGEFDREAELPSPINPAKTLSLRVVPYGRNQRLLIVRDVSERLMLDAARRDFVANASHELRTPLTVLRGYLDLMEMESQGNGVLAPWHAPVVEMRSQAMRMENLINDMLKLARLESGRAQMREERLDAPAMIQRAVEDARALSRGQHRFELAVEPGLGLSGGETQLQSIFVNLISNAVRYTPPGGAIRVRWQQTAEGVRFSVADTGIGIAQKDIPRLTERFYRVDVGRSQASGGTGLGLSIVKHALEAFDGRLEIESEIGVGSTFTGVFPPHRLLRLPAPEPAETPLRR</sequence>
<dbReference type="PANTHER" id="PTHR45453">
    <property type="entry name" value="PHOSPHATE REGULON SENSOR PROTEIN PHOR"/>
    <property type="match status" value="1"/>
</dbReference>
<keyword evidence="15" id="KW-0902">Two-component regulatory system</keyword>
<dbReference type="PRINTS" id="PR00344">
    <property type="entry name" value="BCTRLSENSOR"/>
</dbReference>
<dbReference type="InterPro" id="IPR004358">
    <property type="entry name" value="Sig_transdc_His_kin-like_C"/>
</dbReference>
<dbReference type="PROSITE" id="PS50109">
    <property type="entry name" value="HIS_KIN"/>
    <property type="match status" value="1"/>
</dbReference>
<keyword evidence="7" id="KW-0597">Phosphoprotein</keyword>
<name>A0A318EJY7_9GAMM</name>
<comment type="function">
    <text evidence="17">Member of the two-component regulatory system PhoR/PhoB involved in the phosphate regulon genes expression. PhoR may function as a membrane-associated protein kinase that phosphorylates PhoB in response to environmental signals.</text>
</comment>
<dbReference type="InterPro" id="IPR000014">
    <property type="entry name" value="PAS"/>
</dbReference>
<evidence type="ECO:0000256" key="8">
    <source>
        <dbReference type="ARBA" id="ARBA00022592"/>
    </source>
</evidence>
<dbReference type="InterPro" id="IPR036890">
    <property type="entry name" value="HATPase_C_sf"/>
</dbReference>
<dbReference type="FunFam" id="1.10.287.130:FF:000001">
    <property type="entry name" value="Two-component sensor histidine kinase"/>
    <property type="match status" value="1"/>
</dbReference>
<dbReference type="SMART" id="SM00091">
    <property type="entry name" value="PAS"/>
    <property type="match status" value="1"/>
</dbReference>
<reference evidence="22 23" key="1">
    <citation type="submission" date="2018-04" db="EMBL/GenBank/DDBJ databases">
        <title>Genomic Encyclopedia of Type Strains, Phase IV (KMG-IV): sequencing the most valuable type-strain genomes for metagenomic binning, comparative biology and taxonomic classification.</title>
        <authorList>
            <person name="Goeker M."/>
        </authorList>
    </citation>
    <scope>NUCLEOTIDE SEQUENCE [LARGE SCALE GENOMIC DNA]</scope>
    <source>
        <strain evidence="22 23">DSM 104150</strain>
    </source>
</reference>
<evidence type="ECO:0000256" key="10">
    <source>
        <dbReference type="ARBA" id="ARBA00022692"/>
    </source>
</evidence>
<evidence type="ECO:0000256" key="13">
    <source>
        <dbReference type="ARBA" id="ARBA00022840"/>
    </source>
</evidence>
<keyword evidence="12 22" id="KW-0418">Kinase</keyword>
<comment type="subcellular location">
    <subcellularLocation>
        <location evidence="2">Cell membrane</location>
    </subcellularLocation>
</comment>
<dbReference type="GO" id="GO:0005524">
    <property type="term" value="F:ATP binding"/>
    <property type="evidence" value="ECO:0007669"/>
    <property type="project" value="UniProtKB-KW"/>
</dbReference>
<feature type="compositionally biased region" description="Polar residues" evidence="18">
    <location>
        <begin position="1"/>
        <end position="16"/>
    </location>
</feature>
<dbReference type="RefSeq" id="WP_110263298.1">
    <property type="nucleotide sequence ID" value="NZ_CAKZQT010000019.1"/>
</dbReference>
<evidence type="ECO:0000256" key="16">
    <source>
        <dbReference type="ARBA" id="ARBA00023136"/>
    </source>
</evidence>
<evidence type="ECO:0000256" key="19">
    <source>
        <dbReference type="SAM" id="Phobius"/>
    </source>
</evidence>
<keyword evidence="10 19" id="KW-0812">Transmembrane</keyword>
<evidence type="ECO:0000256" key="14">
    <source>
        <dbReference type="ARBA" id="ARBA00022989"/>
    </source>
</evidence>
<dbReference type="OrthoDB" id="9813151at2"/>
<evidence type="ECO:0000259" key="20">
    <source>
        <dbReference type="PROSITE" id="PS50109"/>
    </source>
</evidence>
<dbReference type="PANTHER" id="PTHR45453:SF1">
    <property type="entry name" value="PHOSPHATE REGULON SENSOR PROTEIN PHOR"/>
    <property type="match status" value="1"/>
</dbReference>
<dbReference type="GO" id="GO:0005886">
    <property type="term" value="C:plasma membrane"/>
    <property type="evidence" value="ECO:0007669"/>
    <property type="project" value="UniProtKB-SubCell"/>
</dbReference>
<evidence type="ECO:0000256" key="2">
    <source>
        <dbReference type="ARBA" id="ARBA00004236"/>
    </source>
</evidence>
<dbReference type="Pfam" id="PF02518">
    <property type="entry name" value="HATPase_c"/>
    <property type="match status" value="1"/>
</dbReference>
<evidence type="ECO:0000256" key="18">
    <source>
        <dbReference type="SAM" id="MobiDB-lite"/>
    </source>
</evidence>
<dbReference type="Proteomes" id="UP000248330">
    <property type="component" value="Unassembled WGS sequence"/>
</dbReference>
<dbReference type="Pfam" id="PF00512">
    <property type="entry name" value="HisKA"/>
    <property type="match status" value="1"/>
</dbReference>
<comment type="catalytic activity">
    <reaction evidence="1">
        <text>ATP + protein L-histidine = ADP + protein N-phospho-L-histidine.</text>
        <dbReference type="EC" id="2.7.13.3"/>
    </reaction>
</comment>
<dbReference type="Gene3D" id="3.30.565.10">
    <property type="entry name" value="Histidine kinase-like ATPase, C-terminal domain"/>
    <property type="match status" value="1"/>
</dbReference>
<keyword evidence="8" id="KW-0592">Phosphate transport</keyword>
<dbReference type="NCBIfam" id="NF008235">
    <property type="entry name" value="PRK11006.1"/>
    <property type="match status" value="1"/>
</dbReference>
<dbReference type="Gene3D" id="1.10.287.130">
    <property type="match status" value="1"/>
</dbReference>
<keyword evidence="23" id="KW-1185">Reference proteome</keyword>
<keyword evidence="14 19" id="KW-1133">Transmembrane helix</keyword>
<evidence type="ECO:0000256" key="15">
    <source>
        <dbReference type="ARBA" id="ARBA00023012"/>
    </source>
</evidence>
<dbReference type="GO" id="GO:0016036">
    <property type="term" value="P:cellular response to phosphate starvation"/>
    <property type="evidence" value="ECO:0007669"/>
    <property type="project" value="TreeGrafter"/>
</dbReference>
<dbReference type="GO" id="GO:0000155">
    <property type="term" value="F:phosphorelay sensor kinase activity"/>
    <property type="evidence" value="ECO:0007669"/>
    <property type="project" value="InterPro"/>
</dbReference>
<dbReference type="GO" id="GO:0006355">
    <property type="term" value="P:regulation of DNA-templated transcription"/>
    <property type="evidence" value="ECO:0007669"/>
    <property type="project" value="InterPro"/>
</dbReference>
<feature type="transmembrane region" description="Helical" evidence="19">
    <location>
        <begin position="35"/>
        <end position="52"/>
    </location>
</feature>
<proteinExistence type="predicted"/>
<dbReference type="InterPro" id="IPR003661">
    <property type="entry name" value="HisK_dim/P_dom"/>
</dbReference>
<evidence type="ECO:0000256" key="9">
    <source>
        <dbReference type="ARBA" id="ARBA00022679"/>
    </source>
</evidence>
<dbReference type="Pfam" id="PF00989">
    <property type="entry name" value="PAS"/>
    <property type="match status" value="1"/>
</dbReference>
<keyword evidence="11" id="KW-0547">Nucleotide-binding</keyword>
<evidence type="ECO:0000256" key="6">
    <source>
        <dbReference type="ARBA" id="ARBA00022475"/>
    </source>
</evidence>
<dbReference type="FunFam" id="3.30.565.10:FF:000006">
    <property type="entry name" value="Sensor histidine kinase WalK"/>
    <property type="match status" value="1"/>
</dbReference>
<keyword evidence="16 19" id="KW-0472">Membrane</keyword>
<feature type="domain" description="PAS" evidence="21">
    <location>
        <begin position="113"/>
        <end position="175"/>
    </location>
</feature>
<evidence type="ECO:0000256" key="17">
    <source>
        <dbReference type="ARBA" id="ARBA00025207"/>
    </source>
</evidence>
<dbReference type="SUPFAM" id="SSF47384">
    <property type="entry name" value="Homodimeric domain of signal transducing histidine kinase"/>
    <property type="match status" value="1"/>
</dbReference>
<dbReference type="SUPFAM" id="SSF55785">
    <property type="entry name" value="PYP-like sensor domain (PAS domain)"/>
    <property type="match status" value="1"/>
</dbReference>
<dbReference type="GO" id="GO:0006817">
    <property type="term" value="P:phosphate ion transport"/>
    <property type="evidence" value="ECO:0007669"/>
    <property type="project" value="UniProtKB-KW"/>
</dbReference>
<dbReference type="InterPro" id="IPR035965">
    <property type="entry name" value="PAS-like_dom_sf"/>
</dbReference>
<dbReference type="InterPro" id="IPR003594">
    <property type="entry name" value="HATPase_dom"/>
</dbReference>
<evidence type="ECO:0000256" key="12">
    <source>
        <dbReference type="ARBA" id="ARBA00022777"/>
    </source>
</evidence>
<keyword evidence="13" id="KW-0067">ATP-binding</keyword>
<evidence type="ECO:0000259" key="21">
    <source>
        <dbReference type="PROSITE" id="PS50112"/>
    </source>
</evidence>
<gene>
    <name evidence="22" type="ORF">C8D93_101195</name>
</gene>
<evidence type="ECO:0000256" key="7">
    <source>
        <dbReference type="ARBA" id="ARBA00022553"/>
    </source>
</evidence>
<keyword evidence="6" id="KW-1003">Cell membrane</keyword>
<dbReference type="InterPro" id="IPR014310">
    <property type="entry name" value="Sig_transdc_His_kinase_PhoR"/>
</dbReference>
<evidence type="ECO:0000256" key="1">
    <source>
        <dbReference type="ARBA" id="ARBA00000085"/>
    </source>
</evidence>
<dbReference type="Gene3D" id="3.30.450.20">
    <property type="entry name" value="PAS domain"/>
    <property type="match status" value="1"/>
</dbReference>
<dbReference type="SMART" id="SM00387">
    <property type="entry name" value="HATPase_c"/>
    <property type="match status" value="1"/>
</dbReference>
<dbReference type="InterPro" id="IPR036097">
    <property type="entry name" value="HisK_dim/P_sf"/>
</dbReference>
<dbReference type="InterPro" id="IPR005467">
    <property type="entry name" value="His_kinase_dom"/>
</dbReference>
<dbReference type="InterPro" id="IPR050351">
    <property type="entry name" value="BphY/WalK/GraS-like"/>
</dbReference>
<feature type="domain" description="Histidine kinase" evidence="20">
    <location>
        <begin position="236"/>
        <end position="454"/>
    </location>
</feature>
<dbReference type="PROSITE" id="PS50112">
    <property type="entry name" value="PAS"/>
    <property type="match status" value="1"/>
</dbReference>
<dbReference type="AlphaFoldDB" id="A0A318EJY7"/>
<accession>A0A318EJY7</accession>
<evidence type="ECO:0000256" key="4">
    <source>
        <dbReference type="ARBA" id="ARBA00019665"/>
    </source>
</evidence>
<protein>
    <recommendedName>
        <fullName evidence="4">Phosphate regulon sensor protein PhoR</fullName>
        <ecNumber evidence="3">2.7.13.3</ecNumber>
    </recommendedName>
</protein>
<dbReference type="CDD" id="cd00130">
    <property type="entry name" value="PAS"/>
    <property type="match status" value="1"/>
</dbReference>
<dbReference type="SMART" id="SM00388">
    <property type="entry name" value="HisKA"/>
    <property type="match status" value="1"/>
</dbReference>
<evidence type="ECO:0000256" key="3">
    <source>
        <dbReference type="ARBA" id="ARBA00012438"/>
    </source>
</evidence>
<dbReference type="NCBIfam" id="TIGR02966">
    <property type="entry name" value="phoR_proteo"/>
    <property type="match status" value="1"/>
</dbReference>
<dbReference type="Pfam" id="PF11808">
    <property type="entry name" value="PhoR"/>
    <property type="match status" value="1"/>
</dbReference>
<dbReference type="GO" id="GO:0004721">
    <property type="term" value="F:phosphoprotein phosphatase activity"/>
    <property type="evidence" value="ECO:0007669"/>
    <property type="project" value="InterPro"/>
</dbReference>
<keyword evidence="5" id="KW-0813">Transport</keyword>
<dbReference type="SUPFAM" id="SSF55874">
    <property type="entry name" value="ATPase domain of HSP90 chaperone/DNA topoisomerase II/histidine kinase"/>
    <property type="match status" value="1"/>
</dbReference>
<feature type="region of interest" description="Disordered" evidence="18">
    <location>
        <begin position="1"/>
        <end position="22"/>
    </location>
</feature>
<dbReference type="InterPro" id="IPR021766">
    <property type="entry name" value="PhoR_N"/>
</dbReference>
<evidence type="ECO:0000256" key="11">
    <source>
        <dbReference type="ARBA" id="ARBA00022741"/>
    </source>
</evidence>
<evidence type="ECO:0000313" key="23">
    <source>
        <dbReference type="Proteomes" id="UP000248330"/>
    </source>
</evidence>
<evidence type="ECO:0000256" key="5">
    <source>
        <dbReference type="ARBA" id="ARBA00022448"/>
    </source>
</evidence>
<dbReference type="InterPro" id="IPR013767">
    <property type="entry name" value="PAS_fold"/>
</dbReference>
<evidence type="ECO:0000313" key="22">
    <source>
        <dbReference type="EMBL" id="PXV71154.1"/>
    </source>
</evidence>
<dbReference type="CDD" id="cd00082">
    <property type="entry name" value="HisKA"/>
    <property type="match status" value="1"/>
</dbReference>